<name>A0AAW1FE41_ZOAVI</name>
<dbReference type="PANTHER" id="PTHR47773">
    <property type="entry name" value="SI:DKEY-9I5.2-RELATED"/>
    <property type="match status" value="1"/>
</dbReference>
<dbReference type="Proteomes" id="UP001488805">
    <property type="component" value="Unassembled WGS sequence"/>
</dbReference>
<feature type="domain" description="DUF6729" evidence="1">
    <location>
        <begin position="2"/>
        <end position="109"/>
    </location>
</feature>
<reference evidence="2 3" key="1">
    <citation type="journal article" date="2024" name="Genome Biol. Evol.">
        <title>Chromosome-level genome assembly of the viviparous eelpout Zoarces viviparus.</title>
        <authorList>
            <person name="Fuhrmann N."/>
            <person name="Brasseur M.V."/>
            <person name="Bakowski C.E."/>
            <person name="Podsiadlowski L."/>
            <person name="Prost S."/>
            <person name="Krehenwinkel H."/>
            <person name="Mayer C."/>
        </authorList>
    </citation>
    <scope>NUCLEOTIDE SEQUENCE [LARGE SCALE GENOMIC DNA]</scope>
    <source>
        <strain evidence="2">NO-MEL_2022_Ind0_liver</strain>
    </source>
</reference>
<sequence length="166" mass="18676">MLAWDPAILTQLSEAHQAQFPAILTSRRGVDKSVVRLLRDRTEGNTMVKVWRQVQENHVEEYLQRKDLYTTLLMTVVEPGEIVSALGHSLQAPPPPRELPSARLLRHAFLMGEANNVQDYRNQILSTFGTALKMDSTKKVVKKLSGEGRGSAEWFTSIGNEHSQIV</sequence>
<accession>A0AAW1FE41</accession>
<protein>
    <recommendedName>
        <fullName evidence="1">DUF6729 domain-containing protein</fullName>
    </recommendedName>
</protein>
<dbReference type="AlphaFoldDB" id="A0AAW1FE41"/>
<dbReference type="Pfam" id="PF20499">
    <property type="entry name" value="DUF6729"/>
    <property type="match status" value="1"/>
</dbReference>
<comment type="caution">
    <text evidence="2">The sequence shown here is derived from an EMBL/GenBank/DDBJ whole genome shotgun (WGS) entry which is preliminary data.</text>
</comment>
<dbReference type="PANTHER" id="PTHR47773:SF1">
    <property type="entry name" value="C2H2-TYPE DOMAIN-CONTAINING PROTEIN"/>
    <property type="match status" value="1"/>
</dbReference>
<organism evidence="2 3">
    <name type="scientific">Zoarces viviparus</name>
    <name type="common">Viviparous eelpout</name>
    <name type="synonym">Blennius viviparus</name>
    <dbReference type="NCBI Taxonomy" id="48416"/>
    <lineage>
        <taxon>Eukaryota</taxon>
        <taxon>Metazoa</taxon>
        <taxon>Chordata</taxon>
        <taxon>Craniata</taxon>
        <taxon>Vertebrata</taxon>
        <taxon>Euteleostomi</taxon>
        <taxon>Actinopterygii</taxon>
        <taxon>Neopterygii</taxon>
        <taxon>Teleostei</taxon>
        <taxon>Neoteleostei</taxon>
        <taxon>Acanthomorphata</taxon>
        <taxon>Eupercaria</taxon>
        <taxon>Perciformes</taxon>
        <taxon>Cottioidei</taxon>
        <taxon>Zoarcales</taxon>
        <taxon>Zoarcidae</taxon>
        <taxon>Zoarcinae</taxon>
        <taxon>Zoarces</taxon>
    </lineage>
</organism>
<evidence type="ECO:0000313" key="2">
    <source>
        <dbReference type="EMBL" id="KAK9533162.1"/>
    </source>
</evidence>
<keyword evidence="3" id="KW-1185">Reference proteome</keyword>
<evidence type="ECO:0000259" key="1">
    <source>
        <dbReference type="Pfam" id="PF20499"/>
    </source>
</evidence>
<dbReference type="EMBL" id="JBCEZU010000067">
    <property type="protein sequence ID" value="KAK9533162.1"/>
    <property type="molecule type" value="Genomic_DNA"/>
</dbReference>
<evidence type="ECO:0000313" key="3">
    <source>
        <dbReference type="Proteomes" id="UP001488805"/>
    </source>
</evidence>
<gene>
    <name evidence="2" type="ORF">VZT92_008310</name>
</gene>
<dbReference type="InterPro" id="IPR046616">
    <property type="entry name" value="DUF6729"/>
</dbReference>
<proteinExistence type="predicted"/>